<keyword evidence="3 5" id="KW-0560">Oxidoreductase</keyword>
<evidence type="ECO:0000313" key="6">
    <source>
        <dbReference type="Proteomes" id="UP000585905"/>
    </source>
</evidence>
<evidence type="ECO:0000259" key="4">
    <source>
        <dbReference type="Pfam" id="PF00171"/>
    </source>
</evidence>
<dbReference type="EC" id="1.2.1.79" evidence="5"/>
<dbReference type="PANTHER" id="PTHR43217:SF2">
    <property type="entry name" value="SUCCINATE-SEMIALDEHYDE DEHYDROGENASE [NADP(+)]"/>
    <property type="match status" value="1"/>
</dbReference>
<organism evidence="5 6">
    <name type="scientific">Microcella alkalica</name>
    <dbReference type="NCBI Taxonomy" id="355930"/>
    <lineage>
        <taxon>Bacteria</taxon>
        <taxon>Bacillati</taxon>
        <taxon>Actinomycetota</taxon>
        <taxon>Actinomycetes</taxon>
        <taxon>Micrococcales</taxon>
        <taxon>Microbacteriaceae</taxon>
        <taxon>Microcella</taxon>
    </lineage>
</organism>
<dbReference type="InterPro" id="IPR015590">
    <property type="entry name" value="Aldehyde_DH_dom"/>
</dbReference>
<dbReference type="InterPro" id="IPR016160">
    <property type="entry name" value="Ald_DH_CS_CYS"/>
</dbReference>
<dbReference type="PANTHER" id="PTHR43217">
    <property type="entry name" value="SUCCINATE SEMIALDEHYDE DEHYDROGENASE [NAD(P)+] SAD"/>
    <property type="match status" value="1"/>
</dbReference>
<dbReference type="GO" id="GO:0004777">
    <property type="term" value="F:succinate-semialdehyde dehydrogenase (NAD+) activity"/>
    <property type="evidence" value="ECO:0007669"/>
    <property type="project" value="TreeGrafter"/>
</dbReference>
<dbReference type="CDD" id="cd07100">
    <property type="entry name" value="ALDH_SSADH1_GabD1"/>
    <property type="match status" value="1"/>
</dbReference>
<name>A0A839EDP5_9MICO</name>
<evidence type="ECO:0000256" key="3">
    <source>
        <dbReference type="ARBA" id="ARBA00023002"/>
    </source>
</evidence>
<dbReference type="SUPFAM" id="SSF53720">
    <property type="entry name" value="ALDH-like"/>
    <property type="match status" value="1"/>
</dbReference>
<dbReference type="Gene3D" id="3.40.605.10">
    <property type="entry name" value="Aldehyde Dehydrogenase, Chain A, domain 1"/>
    <property type="match status" value="1"/>
</dbReference>
<dbReference type="PROSITE" id="PS00070">
    <property type="entry name" value="ALDEHYDE_DEHYDR_CYS"/>
    <property type="match status" value="1"/>
</dbReference>
<reference evidence="5 6" key="1">
    <citation type="submission" date="2020-07" db="EMBL/GenBank/DDBJ databases">
        <title>Sequencing the genomes of 1000 actinobacteria strains.</title>
        <authorList>
            <person name="Klenk H.-P."/>
        </authorList>
    </citation>
    <scope>NUCLEOTIDE SEQUENCE [LARGE SCALE GENOMIC DNA]</scope>
    <source>
        <strain evidence="5 6">DSM 19663</strain>
    </source>
</reference>
<dbReference type="RefSeq" id="WP_182490547.1">
    <property type="nucleotide sequence ID" value="NZ_BAAAOV010000005.1"/>
</dbReference>
<dbReference type="Proteomes" id="UP000585905">
    <property type="component" value="Unassembled WGS sequence"/>
</dbReference>
<dbReference type="EC" id="1.2.1.20" evidence="5"/>
<keyword evidence="6" id="KW-1185">Reference proteome</keyword>
<dbReference type="GO" id="GO:0102810">
    <property type="term" value="F:glutarate-semialdehyde dehydrogenase (NADP+) activity"/>
    <property type="evidence" value="ECO:0007669"/>
    <property type="project" value="UniProtKB-EC"/>
</dbReference>
<dbReference type="InterPro" id="IPR044148">
    <property type="entry name" value="ALDH_GabD1-like"/>
</dbReference>
<comment type="caution">
    <text evidence="5">The sequence shown here is derived from an EMBL/GenBank/DDBJ whole genome shotgun (WGS) entry which is preliminary data.</text>
</comment>
<dbReference type="GO" id="GO:0036243">
    <property type="term" value="F:succinate-semialdehyde dehydrogenase (NADP+) activity"/>
    <property type="evidence" value="ECO:0007669"/>
    <property type="project" value="UniProtKB-EC"/>
</dbReference>
<dbReference type="EC" id="1.2.1.16" evidence="5"/>
<protein>
    <submittedName>
        <fullName evidence="5">Succinate-semialdehyde dehydrogenase/glutarate-semialdehyde dehydrogenase</fullName>
        <ecNumber evidence="5">1.2.1.16</ecNumber>
        <ecNumber evidence="5">1.2.1.20</ecNumber>
        <ecNumber evidence="5">1.2.1.79</ecNumber>
    </submittedName>
</protein>
<dbReference type="InterPro" id="IPR016163">
    <property type="entry name" value="Ald_DH_C"/>
</dbReference>
<feature type="domain" description="Aldehyde dehydrogenase" evidence="4">
    <location>
        <begin position="3"/>
        <end position="453"/>
    </location>
</feature>
<dbReference type="InterPro" id="IPR047110">
    <property type="entry name" value="GABD/Sad-like"/>
</dbReference>
<dbReference type="AlphaFoldDB" id="A0A839EDP5"/>
<evidence type="ECO:0000313" key="5">
    <source>
        <dbReference type="EMBL" id="MBA8847758.1"/>
    </source>
</evidence>
<dbReference type="Pfam" id="PF00171">
    <property type="entry name" value="Aldedh"/>
    <property type="match status" value="1"/>
</dbReference>
<dbReference type="InterPro" id="IPR016161">
    <property type="entry name" value="Ald_DH/histidinol_DH"/>
</dbReference>
<dbReference type="FunFam" id="3.40.309.10:FF:000009">
    <property type="entry name" value="Aldehyde dehydrogenase A"/>
    <property type="match status" value="1"/>
</dbReference>
<dbReference type="GO" id="GO:0004030">
    <property type="term" value="F:aldehyde dehydrogenase [NAD(P)+] activity"/>
    <property type="evidence" value="ECO:0007669"/>
    <property type="project" value="InterPro"/>
</dbReference>
<evidence type="ECO:0000256" key="2">
    <source>
        <dbReference type="ARBA" id="ARBA00022857"/>
    </source>
</evidence>
<keyword evidence="2" id="KW-0521">NADP</keyword>
<proteinExistence type="inferred from homology"/>
<dbReference type="InterPro" id="IPR016162">
    <property type="entry name" value="Ald_DH_N"/>
</dbReference>
<sequence length="456" mass="48277">MSKYAVINPATAETVKEYATATDAEISAAIDSAHAAARGWARTSTREERAALVARVADLHRERRQELAEIIVREMGKPIGDALGEVDFSADIYQYYADNGPALLADEPVDLAVGSEGSALIRKSALGVLLGIMPWNFPYYQVARFAGPNLVLGNTIILKHAAQCPASAEAIQRIFLDAGFPEGAYVNVYATNDQIGTIIADPRVAGVSLTGSERAGAAVAEQAGRHLKKVVLELGGSDPFILLSTDDLDATVEMAVNARVDNSGQSCNGAKRFIVVEDLYDAFLGKFVAKMDEVGPGDPMAGEAAYGPLSSAAAAENLERQVTQAVENGAQVLTGGTREGTFFSATVLAHVDAGNPAFYEEFFGPVAQVFKVANEEEAIQLANDTPFGLGSYLFTTDTEQAARVADQIDAGMVYVNCVLADSPELPFGGIKNSGSGRELGTLGIDEFVNKKMIRIA</sequence>
<dbReference type="EMBL" id="JACGWX010000002">
    <property type="protein sequence ID" value="MBA8847758.1"/>
    <property type="molecule type" value="Genomic_DNA"/>
</dbReference>
<dbReference type="FunFam" id="3.40.605.10:FF:000012">
    <property type="entry name" value="NAD-dependent succinate-semialdehyde dehydrogenase"/>
    <property type="match status" value="1"/>
</dbReference>
<gene>
    <name evidence="5" type="ORF">FHX53_001343</name>
</gene>
<comment type="similarity">
    <text evidence="1">Belongs to the aldehyde dehydrogenase family.</text>
</comment>
<dbReference type="Gene3D" id="3.40.309.10">
    <property type="entry name" value="Aldehyde Dehydrogenase, Chain A, domain 2"/>
    <property type="match status" value="1"/>
</dbReference>
<evidence type="ECO:0000256" key="1">
    <source>
        <dbReference type="ARBA" id="ARBA00009986"/>
    </source>
</evidence>
<accession>A0A839EDP5</accession>